<dbReference type="GO" id="GO:0006302">
    <property type="term" value="P:double-strand break repair"/>
    <property type="evidence" value="ECO:0007669"/>
    <property type="project" value="UniProtKB-ARBA"/>
</dbReference>
<dbReference type="Pfam" id="PF03834">
    <property type="entry name" value="Rad10"/>
    <property type="match status" value="1"/>
</dbReference>
<dbReference type="SUPFAM" id="SSF47781">
    <property type="entry name" value="RuvA domain 2-like"/>
    <property type="match status" value="1"/>
</dbReference>
<dbReference type="InterPro" id="IPR047260">
    <property type="entry name" value="ERCC1-like_central_dom"/>
</dbReference>
<name>A0A7S2Y3K3_9STRA</name>
<evidence type="ECO:0000313" key="9">
    <source>
        <dbReference type="EMBL" id="CAD9949092.1"/>
    </source>
</evidence>
<evidence type="ECO:0000256" key="7">
    <source>
        <dbReference type="SAM" id="MobiDB-lite"/>
    </source>
</evidence>
<gene>
    <name evidence="9" type="ORF">APAL1065_LOCUS4481</name>
</gene>
<dbReference type="InterPro" id="IPR004579">
    <property type="entry name" value="ERCC1/RAD10/SWI10"/>
</dbReference>
<dbReference type="GO" id="GO:0003684">
    <property type="term" value="F:damaged DNA binding"/>
    <property type="evidence" value="ECO:0007669"/>
    <property type="project" value="InterPro"/>
</dbReference>
<dbReference type="AlphaFoldDB" id="A0A7S2Y3K3"/>
<dbReference type="GO" id="GO:0070522">
    <property type="term" value="C:ERCC4-ERCC1 complex"/>
    <property type="evidence" value="ECO:0007669"/>
    <property type="project" value="TreeGrafter"/>
</dbReference>
<proteinExistence type="inferred from homology"/>
<dbReference type="EMBL" id="HBHT01006709">
    <property type="protein sequence ID" value="CAD9949092.1"/>
    <property type="molecule type" value="Transcribed_RNA"/>
</dbReference>
<dbReference type="InterPro" id="IPR011335">
    <property type="entry name" value="Restrct_endonuc-II-like"/>
</dbReference>
<organism evidence="9">
    <name type="scientific">Entomoneis paludosa</name>
    <dbReference type="NCBI Taxonomy" id="265537"/>
    <lineage>
        <taxon>Eukaryota</taxon>
        <taxon>Sar</taxon>
        <taxon>Stramenopiles</taxon>
        <taxon>Ochrophyta</taxon>
        <taxon>Bacillariophyta</taxon>
        <taxon>Bacillariophyceae</taxon>
        <taxon>Bacillariophycidae</taxon>
        <taxon>Entomoneidaceae</taxon>
        <taxon>Entomoneis</taxon>
    </lineage>
</organism>
<dbReference type="PANTHER" id="PTHR12749:SF0">
    <property type="entry name" value="DNA EXCISION REPAIR PROTEIN ERCC-1"/>
    <property type="match status" value="1"/>
</dbReference>
<accession>A0A7S2Y3K3</accession>
<feature type="compositionally biased region" description="Polar residues" evidence="7">
    <location>
        <begin position="223"/>
        <end position="232"/>
    </location>
</feature>
<comment type="similarity">
    <text evidence="2">Belongs to the ERCC1/RAD10/SWI10 family.</text>
</comment>
<dbReference type="PANTHER" id="PTHR12749">
    <property type="entry name" value="EXCISION REPAIR CROSS-COMPLEMENTING 1 ERCC1"/>
    <property type="match status" value="1"/>
</dbReference>
<keyword evidence="4" id="KW-0238">DNA-binding</keyword>
<keyword evidence="3" id="KW-0227">DNA damage</keyword>
<dbReference type="GO" id="GO:0070914">
    <property type="term" value="P:UV-damage excision repair"/>
    <property type="evidence" value="ECO:0007669"/>
    <property type="project" value="TreeGrafter"/>
</dbReference>
<keyword evidence="6" id="KW-0539">Nucleus</keyword>
<evidence type="ECO:0000256" key="3">
    <source>
        <dbReference type="ARBA" id="ARBA00022763"/>
    </source>
</evidence>
<dbReference type="GO" id="GO:0003697">
    <property type="term" value="F:single-stranded DNA binding"/>
    <property type="evidence" value="ECO:0007669"/>
    <property type="project" value="TreeGrafter"/>
</dbReference>
<dbReference type="SUPFAM" id="SSF52980">
    <property type="entry name" value="Restriction endonuclease-like"/>
    <property type="match status" value="1"/>
</dbReference>
<reference evidence="9" key="1">
    <citation type="submission" date="2021-01" db="EMBL/GenBank/DDBJ databases">
        <authorList>
            <person name="Corre E."/>
            <person name="Pelletier E."/>
            <person name="Niang G."/>
            <person name="Scheremetjew M."/>
            <person name="Finn R."/>
            <person name="Kale V."/>
            <person name="Holt S."/>
            <person name="Cochrane G."/>
            <person name="Meng A."/>
            <person name="Brown T."/>
            <person name="Cohen L."/>
        </authorList>
    </citation>
    <scope>NUCLEOTIDE SEQUENCE</scope>
    <source>
        <strain evidence="9">CCMP125</strain>
    </source>
</reference>
<keyword evidence="5" id="KW-0234">DNA repair</keyword>
<dbReference type="CDD" id="cd22325">
    <property type="entry name" value="ERCC1_C-like"/>
    <property type="match status" value="1"/>
</dbReference>
<dbReference type="InterPro" id="IPR010994">
    <property type="entry name" value="RuvA_2-like"/>
</dbReference>
<dbReference type="Gene3D" id="1.10.150.20">
    <property type="entry name" value="5' to 3' exonuclease, C-terminal subdomain"/>
    <property type="match status" value="1"/>
</dbReference>
<sequence>MQYIRNVPTQFLRMVPDYLFSSTQCGLFLSLKYHSLYPNYIHRRIAELRSDFELRVLLVLVDIQDNAPALRQLNSLCVTNRLTLILSWTAEEAARYLESYKASQGKDASSIQKKSSNLYVDQVTDALTACPNINKTDAANLLGHFGSMRNLFTKGTPEELALVAGMGQVKVTRLYEAFCKPFSSKKAKQRRQRQKELLEQQEAKEKEEQSKTIADDSHHDSTTKMVTNALSSSDEKDVTNQAS</sequence>
<evidence type="ECO:0000256" key="2">
    <source>
        <dbReference type="ARBA" id="ARBA00008283"/>
    </source>
</evidence>
<feature type="compositionally biased region" description="Basic and acidic residues" evidence="7">
    <location>
        <begin position="233"/>
        <end position="243"/>
    </location>
</feature>
<evidence type="ECO:0000259" key="8">
    <source>
        <dbReference type="Pfam" id="PF03834"/>
    </source>
</evidence>
<dbReference type="Gene3D" id="3.40.50.10130">
    <property type="match status" value="1"/>
</dbReference>
<comment type="subcellular location">
    <subcellularLocation>
        <location evidence="1">Nucleus</location>
    </subcellularLocation>
</comment>
<evidence type="ECO:0000256" key="5">
    <source>
        <dbReference type="ARBA" id="ARBA00023204"/>
    </source>
</evidence>
<dbReference type="GO" id="GO:0000110">
    <property type="term" value="C:nucleotide-excision repair factor 1 complex"/>
    <property type="evidence" value="ECO:0007669"/>
    <property type="project" value="TreeGrafter"/>
</dbReference>
<evidence type="ECO:0000256" key="6">
    <source>
        <dbReference type="ARBA" id="ARBA00023242"/>
    </source>
</evidence>
<feature type="region of interest" description="Disordered" evidence="7">
    <location>
        <begin position="189"/>
        <end position="243"/>
    </location>
</feature>
<dbReference type="NCBIfam" id="TIGR00597">
    <property type="entry name" value="rad10"/>
    <property type="match status" value="1"/>
</dbReference>
<dbReference type="GO" id="GO:0006312">
    <property type="term" value="P:mitotic recombination"/>
    <property type="evidence" value="ECO:0007669"/>
    <property type="project" value="TreeGrafter"/>
</dbReference>
<evidence type="ECO:0000256" key="4">
    <source>
        <dbReference type="ARBA" id="ARBA00023125"/>
    </source>
</evidence>
<feature type="domain" description="ERCC1-like central" evidence="8">
    <location>
        <begin position="1"/>
        <end position="101"/>
    </location>
</feature>
<protein>
    <recommendedName>
        <fullName evidence="8">ERCC1-like central domain-containing protein</fullName>
    </recommendedName>
</protein>
<dbReference type="FunFam" id="3.40.50.10130:FF:000001">
    <property type="entry name" value="DNA excision repair protein ERCC-1"/>
    <property type="match status" value="1"/>
</dbReference>
<feature type="compositionally biased region" description="Basic and acidic residues" evidence="7">
    <location>
        <begin position="194"/>
        <end position="222"/>
    </location>
</feature>
<evidence type="ECO:0000256" key="1">
    <source>
        <dbReference type="ARBA" id="ARBA00004123"/>
    </source>
</evidence>